<comment type="caution">
    <text evidence="2">The sequence shown here is derived from an EMBL/GenBank/DDBJ whole genome shotgun (WGS) entry which is preliminary data.</text>
</comment>
<feature type="domain" description="Glycosyl transferase family 1" evidence="1">
    <location>
        <begin position="110"/>
        <end position="272"/>
    </location>
</feature>
<dbReference type="SUPFAM" id="SSF53756">
    <property type="entry name" value="UDP-Glycosyltransferase/glycogen phosphorylase"/>
    <property type="match status" value="1"/>
</dbReference>
<feature type="non-terminal residue" evidence="2">
    <location>
        <position position="1"/>
    </location>
</feature>
<proteinExistence type="predicted"/>
<dbReference type="Gene3D" id="3.40.50.2000">
    <property type="entry name" value="Glycogen Phosphorylase B"/>
    <property type="match status" value="2"/>
</dbReference>
<accession>A0A5Z1E021</accession>
<dbReference type="EMBL" id="AAKEOA010000016">
    <property type="protein sequence ID" value="ECR1614486.1"/>
    <property type="molecule type" value="Genomic_DNA"/>
</dbReference>
<dbReference type="AlphaFoldDB" id="A0A5Z1E021"/>
<sequence>LFKLKFKYKKIFEATRLYFQNKKIQKIALSYDIIINNNYFFYNKTIIKNSKSIQIMHGNFIYYSKDLLKKIKYFKTLVILSDKQIDKWEKYHKNIHIIPNFLPFIPKKISDYKQKNILSIGRFEINDEKGFLRLIEIWNLVQKDKKYKDWTLTIIGEGELKDTIKEKIKENRLENSIILKSFTKEIEKEYLNASIYVMCSYFEGFPMVLLEASSYALPLIAFNINTGPSDIIENEKNGFLISDGKLDDFVKKLCILMNNENLRETMGYHAKNIIKSKFNKEVIMKKWNQIIV</sequence>
<evidence type="ECO:0000313" key="2">
    <source>
        <dbReference type="EMBL" id="ECR1614486.1"/>
    </source>
</evidence>
<gene>
    <name evidence="2" type="ORF">F0K10_06995</name>
</gene>
<reference evidence="2" key="1">
    <citation type="submission" date="2019-09" db="EMBL/GenBank/DDBJ databases">
        <authorList>
            <person name="Ashton P.M."/>
            <person name="Dallman T."/>
            <person name="Nair S."/>
            <person name="De Pinna E."/>
            <person name="Peters T."/>
            <person name="Grant K."/>
        </authorList>
    </citation>
    <scope>NUCLEOTIDE SEQUENCE</scope>
    <source>
        <strain evidence="2">228931</strain>
    </source>
</reference>
<dbReference type="PANTHER" id="PTHR12526:SF630">
    <property type="entry name" value="GLYCOSYLTRANSFERASE"/>
    <property type="match status" value="1"/>
</dbReference>
<organism evidence="2">
    <name type="scientific">Campylobacter jejuni</name>
    <dbReference type="NCBI Taxonomy" id="197"/>
    <lineage>
        <taxon>Bacteria</taxon>
        <taxon>Pseudomonadati</taxon>
        <taxon>Campylobacterota</taxon>
        <taxon>Epsilonproteobacteria</taxon>
        <taxon>Campylobacterales</taxon>
        <taxon>Campylobacteraceae</taxon>
        <taxon>Campylobacter</taxon>
    </lineage>
</organism>
<name>A0A5Z1E021_CAMJU</name>
<protein>
    <submittedName>
        <fullName evidence="2">Glycosyltransferase family 4 protein</fullName>
    </submittedName>
</protein>
<dbReference type="Pfam" id="PF00534">
    <property type="entry name" value="Glycos_transf_1"/>
    <property type="match status" value="1"/>
</dbReference>
<dbReference type="GO" id="GO:0016757">
    <property type="term" value="F:glycosyltransferase activity"/>
    <property type="evidence" value="ECO:0007669"/>
    <property type="project" value="InterPro"/>
</dbReference>
<evidence type="ECO:0000259" key="1">
    <source>
        <dbReference type="Pfam" id="PF00534"/>
    </source>
</evidence>
<keyword evidence="2" id="KW-0808">Transferase</keyword>
<dbReference type="PANTHER" id="PTHR12526">
    <property type="entry name" value="GLYCOSYLTRANSFERASE"/>
    <property type="match status" value="1"/>
</dbReference>
<dbReference type="InterPro" id="IPR001296">
    <property type="entry name" value="Glyco_trans_1"/>
</dbReference>